<keyword evidence="2" id="KW-1185">Reference proteome</keyword>
<dbReference type="Proteomes" id="UP001218218">
    <property type="component" value="Unassembled WGS sequence"/>
</dbReference>
<proteinExistence type="predicted"/>
<comment type="caution">
    <text evidence="1">The sequence shown here is derived from an EMBL/GenBank/DDBJ whole genome shotgun (WGS) entry which is preliminary data.</text>
</comment>
<sequence>MVSRHGLSVPLGRILASSMAKTCAQNESGAHRRRHGILSLAFQVHNLSSVAIRKALIMANDQAGARISSRPGAALAFKYYVEYIHVLKNTMGLPLALPLLHGNGCAHGPYASPSSSFDFSILFFFFCCGGGAAGERRLYESLSRLRRVRGEVRD</sequence>
<accession>A0AAD6ZR51</accession>
<evidence type="ECO:0000313" key="2">
    <source>
        <dbReference type="Proteomes" id="UP001218218"/>
    </source>
</evidence>
<name>A0AAD6ZR51_9AGAR</name>
<organism evidence="1 2">
    <name type="scientific">Mycena albidolilacea</name>
    <dbReference type="NCBI Taxonomy" id="1033008"/>
    <lineage>
        <taxon>Eukaryota</taxon>
        <taxon>Fungi</taxon>
        <taxon>Dikarya</taxon>
        <taxon>Basidiomycota</taxon>
        <taxon>Agaricomycotina</taxon>
        <taxon>Agaricomycetes</taxon>
        <taxon>Agaricomycetidae</taxon>
        <taxon>Agaricales</taxon>
        <taxon>Marasmiineae</taxon>
        <taxon>Mycenaceae</taxon>
        <taxon>Mycena</taxon>
    </lineage>
</organism>
<gene>
    <name evidence="1" type="ORF">DFH08DRAFT_879608</name>
</gene>
<dbReference type="AlphaFoldDB" id="A0AAD6ZR51"/>
<protein>
    <submittedName>
        <fullName evidence="1">Uncharacterized protein</fullName>
    </submittedName>
</protein>
<dbReference type="EMBL" id="JARIHO010000032">
    <property type="protein sequence ID" value="KAJ7334903.1"/>
    <property type="molecule type" value="Genomic_DNA"/>
</dbReference>
<reference evidence="1" key="1">
    <citation type="submission" date="2023-03" db="EMBL/GenBank/DDBJ databases">
        <title>Massive genome expansion in bonnet fungi (Mycena s.s.) driven by repeated elements and novel gene families across ecological guilds.</title>
        <authorList>
            <consortium name="Lawrence Berkeley National Laboratory"/>
            <person name="Harder C.B."/>
            <person name="Miyauchi S."/>
            <person name="Viragh M."/>
            <person name="Kuo A."/>
            <person name="Thoen E."/>
            <person name="Andreopoulos B."/>
            <person name="Lu D."/>
            <person name="Skrede I."/>
            <person name="Drula E."/>
            <person name="Henrissat B."/>
            <person name="Morin E."/>
            <person name="Kohler A."/>
            <person name="Barry K."/>
            <person name="LaButti K."/>
            <person name="Morin E."/>
            <person name="Salamov A."/>
            <person name="Lipzen A."/>
            <person name="Mereny Z."/>
            <person name="Hegedus B."/>
            <person name="Baldrian P."/>
            <person name="Stursova M."/>
            <person name="Weitz H."/>
            <person name="Taylor A."/>
            <person name="Grigoriev I.V."/>
            <person name="Nagy L.G."/>
            <person name="Martin F."/>
            <person name="Kauserud H."/>
        </authorList>
    </citation>
    <scope>NUCLEOTIDE SEQUENCE</scope>
    <source>
        <strain evidence="1">CBHHK002</strain>
    </source>
</reference>
<evidence type="ECO:0000313" key="1">
    <source>
        <dbReference type="EMBL" id="KAJ7334903.1"/>
    </source>
</evidence>